<dbReference type="InterPro" id="IPR008657">
    <property type="entry name" value="JTB"/>
</dbReference>
<dbReference type="GO" id="GO:0005813">
    <property type="term" value="C:centrosome"/>
    <property type="evidence" value="ECO:0007669"/>
    <property type="project" value="TreeGrafter"/>
</dbReference>
<dbReference type="GO" id="GO:0000281">
    <property type="term" value="P:mitotic cytokinesis"/>
    <property type="evidence" value="ECO:0007669"/>
    <property type="project" value="TreeGrafter"/>
</dbReference>
<proteinExistence type="predicted"/>
<accession>A0A8D8R860</accession>
<name>A0A8D8R860_9HEMI</name>
<dbReference type="PANTHER" id="PTHR13041">
    <property type="entry name" value="JTB PROTEIN-RELATED"/>
    <property type="match status" value="1"/>
</dbReference>
<evidence type="ECO:0000256" key="1">
    <source>
        <dbReference type="SAM" id="Phobius"/>
    </source>
</evidence>
<dbReference type="Gene3D" id="3.30.720.220">
    <property type="match status" value="1"/>
</dbReference>
<dbReference type="EMBL" id="HBUF01548130">
    <property type="protein sequence ID" value="CAG6757876.1"/>
    <property type="molecule type" value="Transcribed_RNA"/>
</dbReference>
<feature type="transmembrane region" description="Helical" evidence="1">
    <location>
        <begin position="9"/>
        <end position="27"/>
    </location>
</feature>
<dbReference type="AlphaFoldDB" id="A0A8D8R860"/>
<protein>
    <submittedName>
        <fullName evidence="2">Protein JTB</fullName>
    </submittedName>
</protein>
<dbReference type="GO" id="GO:0030496">
    <property type="term" value="C:midbody"/>
    <property type="evidence" value="ECO:0007669"/>
    <property type="project" value="TreeGrafter"/>
</dbReference>
<dbReference type="EMBL" id="HBUF01266267">
    <property type="protein sequence ID" value="CAG6684208.1"/>
    <property type="molecule type" value="Transcribed_RNA"/>
</dbReference>
<keyword evidence="1" id="KW-0812">Transmembrane</keyword>
<dbReference type="GO" id="GO:0005819">
    <property type="term" value="C:spindle"/>
    <property type="evidence" value="ECO:0007669"/>
    <property type="project" value="TreeGrafter"/>
</dbReference>
<dbReference type="EMBL" id="HBUF01548129">
    <property type="protein sequence ID" value="CAG6757875.1"/>
    <property type="molecule type" value="Transcribed_RNA"/>
</dbReference>
<dbReference type="Pfam" id="PF05439">
    <property type="entry name" value="JTB"/>
    <property type="match status" value="1"/>
</dbReference>
<dbReference type="EMBL" id="HBUF01133269">
    <property type="protein sequence ID" value="CAG6644699.1"/>
    <property type="molecule type" value="Transcribed_RNA"/>
</dbReference>
<dbReference type="EMBL" id="HBUF01133265">
    <property type="protein sequence ID" value="CAG6644685.1"/>
    <property type="molecule type" value="Transcribed_RNA"/>
</dbReference>
<keyword evidence="1" id="KW-0472">Membrane</keyword>
<organism evidence="2">
    <name type="scientific">Cacopsylla melanoneura</name>
    <dbReference type="NCBI Taxonomy" id="428564"/>
    <lineage>
        <taxon>Eukaryota</taxon>
        <taxon>Metazoa</taxon>
        <taxon>Ecdysozoa</taxon>
        <taxon>Arthropoda</taxon>
        <taxon>Hexapoda</taxon>
        <taxon>Insecta</taxon>
        <taxon>Pterygota</taxon>
        <taxon>Neoptera</taxon>
        <taxon>Paraneoptera</taxon>
        <taxon>Hemiptera</taxon>
        <taxon>Sternorrhyncha</taxon>
        <taxon>Psylloidea</taxon>
        <taxon>Psyllidae</taxon>
        <taxon>Psyllinae</taxon>
        <taxon>Cacopsylla</taxon>
    </lineage>
</organism>
<dbReference type="EMBL" id="HBUF01548131">
    <property type="protein sequence ID" value="CAG6757877.1"/>
    <property type="molecule type" value="Transcribed_RNA"/>
</dbReference>
<dbReference type="EMBL" id="HBUF01266265">
    <property type="protein sequence ID" value="CAG6684202.1"/>
    <property type="molecule type" value="Transcribed_RNA"/>
</dbReference>
<dbReference type="GO" id="GO:0016020">
    <property type="term" value="C:membrane"/>
    <property type="evidence" value="ECO:0007669"/>
    <property type="project" value="InterPro"/>
</dbReference>
<dbReference type="EMBL" id="HBUF01266266">
    <property type="protein sequence ID" value="CAG6684205.1"/>
    <property type="molecule type" value="Transcribed_RNA"/>
</dbReference>
<dbReference type="EMBL" id="HBUF01347056">
    <property type="protein sequence ID" value="CAG6710402.1"/>
    <property type="molecule type" value="Transcribed_RNA"/>
</dbReference>
<evidence type="ECO:0000313" key="2">
    <source>
        <dbReference type="EMBL" id="CAG6644685.1"/>
    </source>
</evidence>
<dbReference type="EMBL" id="HBUF01347055">
    <property type="protein sequence ID" value="CAG6710401.1"/>
    <property type="molecule type" value="Transcribed_RNA"/>
</dbReference>
<dbReference type="GO" id="GO:0005737">
    <property type="term" value="C:cytoplasm"/>
    <property type="evidence" value="ECO:0007669"/>
    <property type="project" value="TreeGrafter"/>
</dbReference>
<keyword evidence="1" id="KW-1133">Transmembrane helix</keyword>
<dbReference type="EMBL" id="HBUF01133266">
    <property type="protein sequence ID" value="CAG6644689.1"/>
    <property type="molecule type" value="Transcribed_RNA"/>
</dbReference>
<feature type="transmembrane region" description="Helical" evidence="1">
    <location>
        <begin position="122"/>
        <end position="142"/>
    </location>
</feature>
<dbReference type="EMBL" id="HBUF01548128">
    <property type="protein sequence ID" value="CAG6757874.1"/>
    <property type="molecule type" value="Transcribed_RNA"/>
</dbReference>
<dbReference type="EMBL" id="HBUF01133264">
    <property type="protein sequence ID" value="CAG6644681.1"/>
    <property type="molecule type" value="Transcribed_RNA"/>
</dbReference>
<dbReference type="PANTHER" id="PTHR13041:SF3">
    <property type="entry name" value="PROTEIN JTB"/>
    <property type="match status" value="1"/>
</dbReference>
<reference evidence="2" key="1">
    <citation type="submission" date="2021-05" db="EMBL/GenBank/DDBJ databases">
        <authorList>
            <person name="Alioto T."/>
            <person name="Alioto T."/>
            <person name="Gomez Garrido J."/>
        </authorList>
    </citation>
    <scope>NUCLEOTIDE SEQUENCE</scope>
</reference>
<sequence length="163" mass="18599">MIEFCSKKRMLIGILILGGLTLLHLVVENNWTSKSQHLPSSPSLDKVSHPSNYSIEKELCFLTEYAVVVGKCEPCTDFEIVSGISKVCNKTHRFKQAVKCVQSNIIVFKSCDKVEWLEERKFWAFESFMFGIGVVASGCVVYRQKVLDQIMMRRVQNQLNNCV</sequence>